<accession>A0ABW6NAC5</accession>
<proteinExistence type="predicted"/>
<evidence type="ECO:0000313" key="2">
    <source>
        <dbReference type="EMBL" id="MFF0452098.1"/>
    </source>
</evidence>
<organism evidence="2 3">
    <name type="scientific">Nocardia africana</name>
    <dbReference type="NCBI Taxonomy" id="134964"/>
    <lineage>
        <taxon>Bacteria</taxon>
        <taxon>Bacillati</taxon>
        <taxon>Actinomycetota</taxon>
        <taxon>Actinomycetes</taxon>
        <taxon>Mycobacteriales</taxon>
        <taxon>Nocardiaceae</taxon>
        <taxon>Nocardia</taxon>
    </lineage>
</organism>
<comment type="caution">
    <text evidence="2">The sequence shown here is derived from an EMBL/GenBank/DDBJ whole genome shotgun (WGS) entry which is preliminary data.</text>
</comment>
<keyword evidence="1" id="KW-0812">Transmembrane</keyword>
<feature type="transmembrane region" description="Helical" evidence="1">
    <location>
        <begin position="12"/>
        <end position="33"/>
    </location>
</feature>
<dbReference type="RefSeq" id="WP_387248243.1">
    <property type="nucleotide sequence ID" value="NZ_JBIALX010000001.1"/>
</dbReference>
<keyword evidence="3" id="KW-1185">Reference proteome</keyword>
<dbReference type="EMBL" id="JBIALX010000001">
    <property type="protein sequence ID" value="MFF0452098.1"/>
    <property type="molecule type" value="Genomic_DNA"/>
</dbReference>
<name>A0ABW6NAC5_9NOCA</name>
<dbReference type="Proteomes" id="UP001601521">
    <property type="component" value="Unassembled WGS sequence"/>
</dbReference>
<keyword evidence="1" id="KW-0472">Membrane</keyword>
<evidence type="ECO:0000256" key="1">
    <source>
        <dbReference type="SAM" id="Phobius"/>
    </source>
</evidence>
<protein>
    <submittedName>
        <fullName evidence="2">Uncharacterized protein</fullName>
    </submittedName>
</protein>
<reference evidence="2 3" key="1">
    <citation type="submission" date="2024-10" db="EMBL/GenBank/DDBJ databases">
        <title>The Natural Products Discovery Center: Release of the First 8490 Sequenced Strains for Exploring Actinobacteria Biosynthetic Diversity.</title>
        <authorList>
            <person name="Kalkreuter E."/>
            <person name="Kautsar S.A."/>
            <person name="Yang D."/>
            <person name="Bader C.D."/>
            <person name="Teijaro C.N."/>
            <person name="Fluegel L."/>
            <person name="Davis C.M."/>
            <person name="Simpson J.R."/>
            <person name="Lauterbach L."/>
            <person name="Steele A.D."/>
            <person name="Gui C."/>
            <person name="Meng S."/>
            <person name="Li G."/>
            <person name="Viehrig K."/>
            <person name="Ye F."/>
            <person name="Su P."/>
            <person name="Kiefer A.F."/>
            <person name="Nichols A."/>
            <person name="Cepeda A.J."/>
            <person name="Yan W."/>
            <person name="Fan B."/>
            <person name="Jiang Y."/>
            <person name="Adhikari A."/>
            <person name="Zheng C.-J."/>
            <person name="Schuster L."/>
            <person name="Cowan T.M."/>
            <person name="Smanski M.J."/>
            <person name="Chevrette M.G."/>
            <person name="De Carvalho L.P.S."/>
            <person name="Shen B."/>
        </authorList>
    </citation>
    <scope>NUCLEOTIDE SEQUENCE [LARGE SCALE GENOMIC DNA]</scope>
    <source>
        <strain evidence="2 3">NPDC004550</strain>
    </source>
</reference>
<gene>
    <name evidence="2" type="ORF">ACFYTH_01885</name>
</gene>
<evidence type="ECO:0000313" key="3">
    <source>
        <dbReference type="Proteomes" id="UP001601521"/>
    </source>
</evidence>
<sequence length="64" mass="6838">MMDLDTLADWVAIGGTFALGSAFIGIGLGRIFALMDRVARLEAFAEHVCRELHSRSETAGAEAV</sequence>
<keyword evidence="1" id="KW-1133">Transmembrane helix</keyword>